<dbReference type="InterPro" id="IPR002347">
    <property type="entry name" value="SDR_fam"/>
</dbReference>
<name>A0AAV9NA96_9EURO</name>
<dbReference type="GeneID" id="89971492"/>
<dbReference type="AlphaFoldDB" id="A0AAV9NA96"/>
<evidence type="ECO:0000313" key="1">
    <source>
        <dbReference type="EMBL" id="KAK5050746.1"/>
    </source>
</evidence>
<dbReference type="Gene3D" id="3.40.50.720">
    <property type="entry name" value="NAD(P)-binding Rossmann-like Domain"/>
    <property type="match status" value="1"/>
</dbReference>
<gene>
    <name evidence="1" type="ORF">LTR84_003305</name>
</gene>
<dbReference type="PANTHER" id="PTHR43431:SF7">
    <property type="entry name" value="OXIDOREDUCTASE, SHORT CHAIN DEHYDROGENASE_REDUCTASE FAMILY (AFU_ORTHOLOGUE AFUA_5G14000)"/>
    <property type="match status" value="1"/>
</dbReference>
<dbReference type="Pfam" id="PF00106">
    <property type="entry name" value="adh_short"/>
    <property type="match status" value="1"/>
</dbReference>
<dbReference type="PANTHER" id="PTHR43431">
    <property type="entry name" value="OXIDOREDUCTASE, SHORT CHAIN DEHYDROGENASE/REDUCTASE FAMILY (AFU_ORTHOLOGUE AFUA_5G14000)"/>
    <property type="match status" value="1"/>
</dbReference>
<reference evidence="1 2" key="1">
    <citation type="submission" date="2023-08" db="EMBL/GenBank/DDBJ databases">
        <title>Black Yeasts Isolated from many extreme environments.</title>
        <authorList>
            <person name="Coleine C."/>
            <person name="Stajich J.E."/>
            <person name="Selbmann L."/>
        </authorList>
    </citation>
    <scope>NUCLEOTIDE SEQUENCE [LARGE SCALE GENOMIC DNA]</scope>
    <source>
        <strain evidence="1 2">CCFEE 5792</strain>
    </source>
</reference>
<protein>
    <submittedName>
        <fullName evidence="1">Uncharacterized protein</fullName>
    </submittedName>
</protein>
<dbReference type="SUPFAM" id="SSF51735">
    <property type="entry name" value="NAD(P)-binding Rossmann-fold domains"/>
    <property type="match status" value="1"/>
</dbReference>
<accession>A0AAV9NA96</accession>
<organism evidence="1 2">
    <name type="scientific">Exophiala bonariae</name>
    <dbReference type="NCBI Taxonomy" id="1690606"/>
    <lineage>
        <taxon>Eukaryota</taxon>
        <taxon>Fungi</taxon>
        <taxon>Dikarya</taxon>
        <taxon>Ascomycota</taxon>
        <taxon>Pezizomycotina</taxon>
        <taxon>Eurotiomycetes</taxon>
        <taxon>Chaetothyriomycetidae</taxon>
        <taxon>Chaetothyriales</taxon>
        <taxon>Herpotrichiellaceae</taxon>
        <taxon>Exophiala</taxon>
    </lineage>
</organism>
<proteinExistence type="predicted"/>
<evidence type="ECO:0000313" key="2">
    <source>
        <dbReference type="Proteomes" id="UP001358417"/>
    </source>
</evidence>
<dbReference type="InterPro" id="IPR036291">
    <property type="entry name" value="NAD(P)-bd_dom_sf"/>
</dbReference>
<dbReference type="RefSeq" id="XP_064705246.1">
    <property type="nucleotide sequence ID" value="XM_064846893.1"/>
</dbReference>
<keyword evidence="2" id="KW-1185">Reference proteome</keyword>
<dbReference type="Proteomes" id="UP001358417">
    <property type="component" value="Unassembled WGS sequence"/>
</dbReference>
<sequence length="266" mass="28692">MGAGPTAASGIARVLAHPARGNLAVALLSRSGDAGLAERLSRESNGGVLRAFKTDTSPEQLGKTVPEVQSWAESLEGTGKGKLKLRLAVWNVKNSHRVPFEEESPAAFAESLQVYVTGAMVFAQEVLKWMVGQDLGQDEDGDVQGMRKKGTLVFIGTLGALRTNPKFAAYGAARAGVRMLAQSLAREYSERGVHVVHAIANGSIVDVDTTDEELRKGVQEKGALQKVKNGENIRAESVGRLYLMLEAQSPDLWVHELDMRPAKEKF</sequence>
<comment type="caution">
    <text evidence="1">The sequence shown here is derived from an EMBL/GenBank/DDBJ whole genome shotgun (WGS) entry which is preliminary data.</text>
</comment>
<dbReference type="EMBL" id="JAVRRD010000016">
    <property type="protein sequence ID" value="KAK5050746.1"/>
    <property type="molecule type" value="Genomic_DNA"/>
</dbReference>